<dbReference type="RefSeq" id="WP_073270876.1">
    <property type="nucleotide sequence ID" value="NZ_FQTU01000011.1"/>
</dbReference>
<reference evidence="1 2" key="1">
    <citation type="submission" date="2016-11" db="EMBL/GenBank/DDBJ databases">
        <authorList>
            <person name="Jaros S."/>
            <person name="Januszkiewicz K."/>
            <person name="Wedrychowicz H."/>
        </authorList>
    </citation>
    <scope>NUCLEOTIDE SEQUENCE [LARGE SCALE GENOMIC DNA]</scope>
    <source>
        <strain evidence="1 2">DSM 14828</strain>
    </source>
</reference>
<dbReference type="OrthoDB" id="9797779at2"/>
<sequence>MDKGPLVISKKPVVGISACCMGSPVRYNGKGWNMLDSIGREKNDFIWCPVCPEVFSGLGVPRDPIHIAGDNGGDVWRGTAKVSNRGRKDVTSEILEGCVTALSILEKSEARAYVYLDGSPSCGVYRTSLKNKRIGKPPGVFGSMLYDKGYFLIPVLDLQSPIRWWDWKRRLLAFLWLEDAAITNKKELYDVWYRYKFICQELDEPWAREKGRELAGLSNGVDEEYISFFKKEILDILRKPSKTNKIVNSLWKNYSYYRRVTHETIEGIYEPDIPRNVTKVAKELGVMERAAYDKGVFFGTSPVIYKGLSRR</sequence>
<dbReference type="InterPro" id="IPR007553">
    <property type="entry name" value="2-thiour_desulf"/>
</dbReference>
<keyword evidence="2" id="KW-1185">Reference proteome</keyword>
<dbReference type="PANTHER" id="PTHR30087">
    <property type="entry name" value="INNER MEMBRANE PROTEIN"/>
    <property type="match status" value="1"/>
</dbReference>
<dbReference type="EMBL" id="FQTU01000011">
    <property type="protein sequence ID" value="SHE97710.1"/>
    <property type="molecule type" value="Genomic_DNA"/>
</dbReference>
<accession>A0A1M4XWA8</accession>
<proteinExistence type="predicted"/>
<protein>
    <submittedName>
        <fullName evidence="1">Uncharacterized conserved protein YbbK, DUF523 family</fullName>
    </submittedName>
</protein>
<dbReference type="STRING" id="1120975.SAMN02746064_01605"/>
<dbReference type="Pfam" id="PF04463">
    <property type="entry name" value="2-thiour_desulf"/>
    <property type="match status" value="1"/>
</dbReference>
<dbReference type="Proteomes" id="UP000184251">
    <property type="component" value="Unassembled WGS sequence"/>
</dbReference>
<evidence type="ECO:0000313" key="1">
    <source>
        <dbReference type="EMBL" id="SHE97710.1"/>
    </source>
</evidence>
<gene>
    <name evidence="1" type="ORF">SAMN02746064_01605</name>
</gene>
<name>A0A1M4XWA8_9FIRM</name>
<dbReference type="PANTHER" id="PTHR30087:SF1">
    <property type="entry name" value="HYPOTHETICAL CYTOSOLIC PROTEIN"/>
    <property type="match status" value="1"/>
</dbReference>
<dbReference type="AlphaFoldDB" id="A0A1M4XWA8"/>
<evidence type="ECO:0000313" key="2">
    <source>
        <dbReference type="Proteomes" id="UP000184251"/>
    </source>
</evidence>
<organism evidence="1 2">
    <name type="scientific">Alkalibacter saccharofermentans DSM 14828</name>
    <dbReference type="NCBI Taxonomy" id="1120975"/>
    <lineage>
        <taxon>Bacteria</taxon>
        <taxon>Bacillati</taxon>
        <taxon>Bacillota</taxon>
        <taxon>Clostridia</taxon>
        <taxon>Eubacteriales</taxon>
        <taxon>Eubacteriaceae</taxon>
        <taxon>Alkalibacter</taxon>
    </lineage>
</organism>